<dbReference type="SMART" id="SM00091">
    <property type="entry name" value="PAS"/>
    <property type="match status" value="2"/>
</dbReference>
<feature type="domain" description="PAS" evidence="1">
    <location>
        <begin position="140"/>
        <end position="211"/>
    </location>
</feature>
<dbReference type="GO" id="GO:0043565">
    <property type="term" value="F:sequence-specific DNA binding"/>
    <property type="evidence" value="ECO:0007669"/>
    <property type="project" value="InterPro"/>
</dbReference>
<dbReference type="EMBL" id="BJCL01000016">
    <property type="protein sequence ID" value="GCL65367.1"/>
    <property type="molecule type" value="Genomic_DNA"/>
</dbReference>
<dbReference type="Gene3D" id="1.10.10.60">
    <property type="entry name" value="Homeodomain-like"/>
    <property type="match status" value="1"/>
</dbReference>
<protein>
    <submittedName>
        <fullName evidence="2">Transcriptional regulator PpsR</fullName>
    </submittedName>
</protein>
<dbReference type="AlphaFoldDB" id="A0A480AZ18"/>
<sequence length="473" mass="50046">MAGLAPELANTFASIASDIALVIDAAGVIRNVALGDAGIGRRADQWIGCHFTDTVTQDTRSKIEQLLQEVQRTGVSRRREVNVPGVGGTSIPVAFAAIRLGADGPVLAVGRDLRAIAAIQQRFLDAQQELERDYWRQRQTEARYRLLFQVATDAVLVVDAATLTIIEANRAAAELFGSAPAQMAGQQAAAGIDAGSRPAVEELLSAARASGKPAEIRARLAGPGGTTSLALVDVSATPFRATADGTSQLLLLVRVRSTERRGSDAARRLADFVEHTPDAVVITDSHGRLQSANPAFLALCAAGATDSTVKGRNLGDLLGDPGHRLAALVAEVRRNGIASQVRAPIGGLRGPWMGVRTDEVEVSAALLAEGDQECIGFILRRQSPRSDLPLQPVDGLAMAIENLAAQLGRVSLPELMQEATHLAERHLIRSALERSRGHAATAAEWLGITPESLSLRLMRHGLVADGETPPLLN</sequence>
<dbReference type="InterPro" id="IPR035965">
    <property type="entry name" value="PAS-like_dom_sf"/>
</dbReference>
<comment type="caution">
    <text evidence="2">The sequence shown here is derived from an EMBL/GenBank/DDBJ whole genome shotgun (WGS) entry which is preliminary data.</text>
</comment>
<dbReference type="NCBIfam" id="TIGR02040">
    <property type="entry name" value="PpsR-CrtJ"/>
    <property type="match status" value="1"/>
</dbReference>
<dbReference type="PANTHER" id="PTHR44757:SF2">
    <property type="entry name" value="BIOFILM ARCHITECTURE MAINTENANCE PROTEIN MBAA"/>
    <property type="match status" value="1"/>
</dbReference>
<keyword evidence="3" id="KW-1185">Reference proteome</keyword>
<dbReference type="PROSITE" id="PS50112">
    <property type="entry name" value="PAS"/>
    <property type="match status" value="1"/>
</dbReference>
<name>A0A480AZ18_9BURK</name>
<dbReference type="PANTHER" id="PTHR44757">
    <property type="entry name" value="DIGUANYLATE CYCLASE DGCP"/>
    <property type="match status" value="1"/>
</dbReference>
<dbReference type="CDD" id="cd00130">
    <property type="entry name" value="PAS"/>
    <property type="match status" value="2"/>
</dbReference>
<dbReference type="InterPro" id="IPR002197">
    <property type="entry name" value="HTH_Fis"/>
</dbReference>
<evidence type="ECO:0000259" key="1">
    <source>
        <dbReference type="PROSITE" id="PS50112"/>
    </source>
</evidence>
<dbReference type="Gene3D" id="3.30.450.20">
    <property type="entry name" value="PAS domain"/>
    <property type="match status" value="3"/>
</dbReference>
<dbReference type="SUPFAM" id="SSF46689">
    <property type="entry name" value="Homeodomain-like"/>
    <property type="match status" value="1"/>
</dbReference>
<gene>
    <name evidence="2" type="ORF">AQPW35_44480</name>
</gene>
<dbReference type="InterPro" id="IPR009057">
    <property type="entry name" value="Homeodomain-like_sf"/>
</dbReference>
<organism evidence="2 3">
    <name type="scientific">Pseudaquabacterium pictum</name>
    <dbReference type="NCBI Taxonomy" id="2315236"/>
    <lineage>
        <taxon>Bacteria</taxon>
        <taxon>Pseudomonadati</taxon>
        <taxon>Pseudomonadota</taxon>
        <taxon>Betaproteobacteria</taxon>
        <taxon>Burkholderiales</taxon>
        <taxon>Sphaerotilaceae</taxon>
        <taxon>Pseudaquabacterium</taxon>
    </lineage>
</organism>
<dbReference type="InterPro" id="IPR000014">
    <property type="entry name" value="PAS"/>
</dbReference>
<dbReference type="Pfam" id="PF02954">
    <property type="entry name" value="HTH_8"/>
    <property type="match status" value="1"/>
</dbReference>
<reference evidence="3" key="1">
    <citation type="submission" date="2019-03" db="EMBL/GenBank/DDBJ databases">
        <title>Aquabacterium pictum sp.nov., the first bacteriochlorophyll a-containing freshwater bacterium in the genus Aquabacterium of the class Betaproteobacteria.</title>
        <authorList>
            <person name="Hirose S."/>
            <person name="Tank M."/>
            <person name="Hara E."/>
            <person name="Tamaki H."/>
            <person name="Takaichi S."/>
            <person name="Haruta S."/>
            <person name="Hanada S."/>
        </authorList>
    </citation>
    <scope>NUCLEOTIDE SEQUENCE [LARGE SCALE GENOMIC DNA]</scope>
    <source>
        <strain evidence="3">W35</strain>
    </source>
</reference>
<dbReference type="Pfam" id="PF13188">
    <property type="entry name" value="PAS_8"/>
    <property type="match status" value="2"/>
</dbReference>
<proteinExistence type="predicted"/>
<dbReference type="PRINTS" id="PR01590">
    <property type="entry name" value="HTHFIS"/>
</dbReference>
<dbReference type="Proteomes" id="UP000301751">
    <property type="component" value="Unassembled WGS sequence"/>
</dbReference>
<dbReference type="Gene3D" id="1.20.5.430">
    <property type="match status" value="1"/>
</dbReference>
<evidence type="ECO:0000313" key="2">
    <source>
        <dbReference type="EMBL" id="GCL65367.1"/>
    </source>
</evidence>
<evidence type="ECO:0000313" key="3">
    <source>
        <dbReference type="Proteomes" id="UP000301751"/>
    </source>
</evidence>
<dbReference type="InterPro" id="IPR052155">
    <property type="entry name" value="Biofilm_reg_signaling"/>
</dbReference>
<accession>A0A480AZ18</accession>
<dbReference type="NCBIfam" id="TIGR00229">
    <property type="entry name" value="sensory_box"/>
    <property type="match status" value="1"/>
</dbReference>
<dbReference type="SUPFAM" id="SSF55785">
    <property type="entry name" value="PYP-like sensor domain (PAS domain)"/>
    <property type="match status" value="2"/>
</dbReference>
<dbReference type="InterPro" id="IPR011785">
    <property type="entry name" value="Tscrpt_reg_PpsR-CrtJ"/>
</dbReference>